<evidence type="ECO:0000313" key="11">
    <source>
        <dbReference type="EMBL" id="BBD97382.1"/>
    </source>
</evidence>
<dbReference type="SUPFAM" id="SSF53613">
    <property type="entry name" value="Ribokinase-like"/>
    <property type="match status" value="1"/>
</dbReference>
<dbReference type="GO" id="GO:0005524">
    <property type="term" value="F:ATP binding"/>
    <property type="evidence" value="ECO:0007669"/>
    <property type="project" value="UniProtKB-KW"/>
</dbReference>
<keyword evidence="11" id="KW-0418">Kinase</keyword>
<name>A0A494WAC3_9SPHN</name>
<dbReference type="InterPro" id="IPR011914">
    <property type="entry name" value="RfaE_dom_II"/>
</dbReference>
<dbReference type="GO" id="GO:0033786">
    <property type="term" value="F:heptose-1-phosphate adenylyltransferase activity"/>
    <property type="evidence" value="ECO:0007669"/>
    <property type="project" value="TreeGrafter"/>
</dbReference>
<comment type="catalytic activity">
    <reaction evidence="8">
        <text>D-glycero-beta-D-manno-heptose 1-phosphate + ATP + H(+) = ADP-D-glycero-beta-D-manno-heptose + diphosphate</text>
        <dbReference type="Rhea" id="RHEA:27465"/>
        <dbReference type="ChEBI" id="CHEBI:15378"/>
        <dbReference type="ChEBI" id="CHEBI:30616"/>
        <dbReference type="ChEBI" id="CHEBI:33019"/>
        <dbReference type="ChEBI" id="CHEBI:59967"/>
        <dbReference type="ChEBI" id="CHEBI:61593"/>
        <dbReference type="EC" id="2.7.7.70"/>
    </reaction>
</comment>
<sequence>MLETVVREMEGHQVVVLSDYAKGVLTDQFTRRVIAAATHAGIPVVADPKTVELDRFQGAMVITPNVSEAAAATGIRATHDDSAEHTVKEISRRFGITGVLLTRAEQGMSLLFEGKEIVHIPASARDVFDVVGAGDTVVATIALALGSGLDLETSARIANTAGGIVVAKHGTATVSRSELLDEISREGRSGLSSAVKILDIDDVRSRCEEWQAAGLKVGFTNGCFDILHAGHVQLLQYARSRCDRLIVGLNDDQSVARLKGSSRPINALADRGAVLAALSAVDAVTAFAEDTPYDLIATLLPDVLVKGADYEIDQIVGADIVIANGGKVERFALLEGRSTTGIVARAAKGDSAVPA</sequence>
<evidence type="ECO:0000256" key="5">
    <source>
        <dbReference type="ARBA" id="ARBA00022840"/>
    </source>
</evidence>
<keyword evidence="7" id="KW-0119">Carbohydrate metabolism</keyword>
<dbReference type="NCBIfam" id="TIGR00125">
    <property type="entry name" value="cyt_tran_rel"/>
    <property type="match status" value="1"/>
</dbReference>
<evidence type="ECO:0000256" key="8">
    <source>
        <dbReference type="ARBA" id="ARBA00047428"/>
    </source>
</evidence>
<dbReference type="GO" id="GO:0033785">
    <property type="term" value="F:heptose 7-phosphate kinase activity"/>
    <property type="evidence" value="ECO:0007669"/>
    <property type="project" value="TreeGrafter"/>
</dbReference>
<evidence type="ECO:0000256" key="3">
    <source>
        <dbReference type="ARBA" id="ARBA00022695"/>
    </source>
</evidence>
<feature type="domain" description="Cytidyltransferase-like" evidence="10">
    <location>
        <begin position="219"/>
        <end position="313"/>
    </location>
</feature>
<reference evidence="11 12" key="1">
    <citation type="submission" date="2018-05" db="EMBL/GenBank/DDBJ databases">
        <title>Complete Genome Sequence of the Nonylphenol-Degrading Bacterium Sphingobium amiense DSM 16289T.</title>
        <authorList>
            <person name="Ootsuka M."/>
            <person name="Nishizawa T."/>
            <person name="Ohta H."/>
        </authorList>
    </citation>
    <scope>NUCLEOTIDE SEQUENCE [LARGE SCALE GENOMIC DNA]</scope>
    <source>
        <strain evidence="11 12">DSM 16289</strain>
    </source>
</reference>
<proteinExistence type="predicted"/>
<protein>
    <recommendedName>
        <fullName evidence="1">D-glycero-beta-D-manno-heptose 1-phosphate adenylyltransferase</fullName>
        <ecNumber evidence="1">2.7.7.70</ecNumber>
    </recommendedName>
</protein>
<evidence type="ECO:0000313" key="12">
    <source>
        <dbReference type="Proteomes" id="UP000279959"/>
    </source>
</evidence>
<accession>A0A494WAC3</accession>
<dbReference type="PANTHER" id="PTHR46969:SF1">
    <property type="entry name" value="BIFUNCTIONAL PROTEIN HLDE"/>
    <property type="match status" value="1"/>
</dbReference>
<keyword evidence="4" id="KW-0547">Nucleotide-binding</keyword>
<evidence type="ECO:0000256" key="4">
    <source>
        <dbReference type="ARBA" id="ARBA00022741"/>
    </source>
</evidence>
<dbReference type="KEGG" id="sami:SAMIE_1008830"/>
<dbReference type="NCBIfam" id="TIGR02199">
    <property type="entry name" value="rfaE_dom_II"/>
    <property type="match status" value="1"/>
</dbReference>
<evidence type="ECO:0000256" key="2">
    <source>
        <dbReference type="ARBA" id="ARBA00022679"/>
    </source>
</evidence>
<organism evidence="11 12">
    <name type="scientific">Sphingobium amiense</name>
    <dbReference type="NCBI Taxonomy" id="135719"/>
    <lineage>
        <taxon>Bacteria</taxon>
        <taxon>Pseudomonadati</taxon>
        <taxon>Pseudomonadota</taxon>
        <taxon>Alphaproteobacteria</taxon>
        <taxon>Sphingomonadales</taxon>
        <taxon>Sphingomonadaceae</taxon>
        <taxon>Sphingobium</taxon>
    </lineage>
</organism>
<dbReference type="PANTHER" id="PTHR46969">
    <property type="entry name" value="BIFUNCTIONAL PROTEIN HLDE"/>
    <property type="match status" value="1"/>
</dbReference>
<evidence type="ECO:0000256" key="6">
    <source>
        <dbReference type="ARBA" id="ARBA00023268"/>
    </source>
</evidence>
<keyword evidence="5" id="KW-0067">ATP-binding</keyword>
<keyword evidence="2" id="KW-0808">Transferase</keyword>
<evidence type="ECO:0000256" key="7">
    <source>
        <dbReference type="ARBA" id="ARBA00023277"/>
    </source>
</evidence>
<dbReference type="Gene3D" id="3.40.50.620">
    <property type="entry name" value="HUPs"/>
    <property type="match status" value="1"/>
</dbReference>
<dbReference type="SUPFAM" id="SSF52374">
    <property type="entry name" value="Nucleotidylyl transferase"/>
    <property type="match status" value="1"/>
</dbReference>
<dbReference type="EMBL" id="AP018664">
    <property type="protein sequence ID" value="BBD97382.1"/>
    <property type="molecule type" value="Genomic_DNA"/>
</dbReference>
<evidence type="ECO:0000259" key="9">
    <source>
        <dbReference type="Pfam" id="PF00294"/>
    </source>
</evidence>
<dbReference type="Pfam" id="PF00294">
    <property type="entry name" value="PfkB"/>
    <property type="match status" value="1"/>
</dbReference>
<dbReference type="GO" id="GO:0005829">
    <property type="term" value="C:cytosol"/>
    <property type="evidence" value="ECO:0007669"/>
    <property type="project" value="TreeGrafter"/>
</dbReference>
<dbReference type="Proteomes" id="UP000279959">
    <property type="component" value="Chromosome"/>
</dbReference>
<gene>
    <name evidence="11" type="ORF">SAMIE_1008830</name>
</gene>
<dbReference type="Pfam" id="PF01467">
    <property type="entry name" value="CTP_transf_like"/>
    <property type="match status" value="1"/>
</dbReference>
<dbReference type="InterPro" id="IPR014729">
    <property type="entry name" value="Rossmann-like_a/b/a_fold"/>
</dbReference>
<keyword evidence="6" id="KW-0511">Multifunctional enzyme</keyword>
<evidence type="ECO:0000256" key="1">
    <source>
        <dbReference type="ARBA" id="ARBA00012519"/>
    </source>
</evidence>
<evidence type="ECO:0000259" key="10">
    <source>
        <dbReference type="Pfam" id="PF01467"/>
    </source>
</evidence>
<dbReference type="EC" id="2.7.7.70" evidence="1"/>
<dbReference type="GO" id="GO:0016773">
    <property type="term" value="F:phosphotransferase activity, alcohol group as acceptor"/>
    <property type="evidence" value="ECO:0007669"/>
    <property type="project" value="InterPro"/>
</dbReference>
<feature type="domain" description="Carbohydrate kinase PfkB" evidence="9">
    <location>
        <begin position="12"/>
        <end position="173"/>
    </location>
</feature>
<dbReference type="InterPro" id="IPR004821">
    <property type="entry name" value="Cyt_trans-like"/>
</dbReference>
<keyword evidence="12" id="KW-1185">Reference proteome</keyword>
<dbReference type="Gene3D" id="3.40.1190.20">
    <property type="match status" value="1"/>
</dbReference>
<keyword evidence="3" id="KW-0548">Nucleotidyltransferase</keyword>
<dbReference type="InterPro" id="IPR011611">
    <property type="entry name" value="PfkB_dom"/>
</dbReference>
<dbReference type="AlphaFoldDB" id="A0A494WAC3"/>
<dbReference type="InterPro" id="IPR029056">
    <property type="entry name" value="Ribokinase-like"/>
</dbReference>